<dbReference type="GO" id="GO:0070008">
    <property type="term" value="F:serine-type exopeptidase activity"/>
    <property type="evidence" value="ECO:0007669"/>
    <property type="project" value="InterPro"/>
</dbReference>
<dbReference type="PANTHER" id="PTHR11010:SF110">
    <property type="entry name" value="PROLYLCARBOXYPEPTIDASE-LIKE PROTEIN-RELATED"/>
    <property type="match status" value="1"/>
</dbReference>
<dbReference type="InterPro" id="IPR029058">
    <property type="entry name" value="AB_hydrolase_fold"/>
</dbReference>
<evidence type="ECO:0000256" key="1">
    <source>
        <dbReference type="ARBA" id="ARBA00011079"/>
    </source>
</evidence>
<dbReference type="InterPro" id="IPR042269">
    <property type="entry name" value="Ser_carbopepase_S28_SKS"/>
</dbReference>
<dbReference type="Proteomes" id="UP000327013">
    <property type="component" value="Chromosome 4"/>
</dbReference>
<gene>
    <name evidence="7" type="ORF">FH972_010119</name>
</gene>
<dbReference type="EMBL" id="CM017324">
    <property type="protein sequence ID" value="KAE8037537.1"/>
    <property type="molecule type" value="Genomic_DNA"/>
</dbReference>
<evidence type="ECO:0000256" key="5">
    <source>
        <dbReference type="ARBA" id="ARBA00023180"/>
    </source>
</evidence>
<dbReference type="Gene3D" id="3.40.50.1820">
    <property type="entry name" value="alpha/beta hydrolase"/>
    <property type="match status" value="1"/>
</dbReference>
<comment type="similarity">
    <text evidence="1">Belongs to the peptidase S28 family.</text>
</comment>
<dbReference type="Pfam" id="PF05577">
    <property type="entry name" value="Peptidase_S28"/>
    <property type="match status" value="1"/>
</dbReference>
<accession>A0A660KMA3</accession>
<keyword evidence="8" id="KW-1185">Reference proteome</keyword>
<keyword evidence="5" id="KW-0325">Glycoprotein</keyword>
<organism evidence="7 8">
    <name type="scientific">Carpinus fangiana</name>
    <dbReference type="NCBI Taxonomy" id="176857"/>
    <lineage>
        <taxon>Eukaryota</taxon>
        <taxon>Viridiplantae</taxon>
        <taxon>Streptophyta</taxon>
        <taxon>Embryophyta</taxon>
        <taxon>Tracheophyta</taxon>
        <taxon>Spermatophyta</taxon>
        <taxon>Magnoliopsida</taxon>
        <taxon>eudicotyledons</taxon>
        <taxon>Gunneridae</taxon>
        <taxon>Pentapetalae</taxon>
        <taxon>rosids</taxon>
        <taxon>fabids</taxon>
        <taxon>Fagales</taxon>
        <taxon>Betulaceae</taxon>
        <taxon>Carpinus</taxon>
    </lineage>
</organism>
<dbReference type="GO" id="GO:0008239">
    <property type="term" value="F:dipeptidyl-peptidase activity"/>
    <property type="evidence" value="ECO:0007669"/>
    <property type="project" value="TreeGrafter"/>
</dbReference>
<feature type="chain" id="PRO_5024846338" description="Lysosomal Pro-X carboxypeptidase" evidence="6">
    <location>
        <begin position="26"/>
        <end position="504"/>
    </location>
</feature>
<feature type="signal peptide" evidence="6">
    <location>
        <begin position="1"/>
        <end position="25"/>
    </location>
</feature>
<dbReference type="AlphaFoldDB" id="A0A660KMA3"/>
<evidence type="ECO:0000256" key="6">
    <source>
        <dbReference type="SAM" id="SignalP"/>
    </source>
</evidence>
<keyword evidence="3 6" id="KW-0732">Signal</keyword>
<dbReference type="SUPFAM" id="SSF53474">
    <property type="entry name" value="alpha/beta-Hydrolases"/>
    <property type="match status" value="1"/>
</dbReference>
<dbReference type="Gene3D" id="1.20.120.980">
    <property type="entry name" value="Serine carboxypeptidase S28, SKS domain"/>
    <property type="match status" value="1"/>
</dbReference>
<sequence>MESLRYSLQLLSLIFLLFSIWASAAQRVIPRLGVRRRTSKHEVPQTTSSFSSDIKIYYYTQTIDHFNFRPDSYATFQQKYAINSKYWGGADSNAPIFAYLGAEGPLDDDLGSIGFLSDNAARFKALQLYIEHRYYGNSVPFGTMKEALKNESTRGYFNSAQALADYAAVIIDVKKTFSAENSPVIAFGASYGGMLAAWFRLKYPHVVLGSLASSAPILYFDDIVPQDGYYSVVTKDFKETSQSCYETIRQSWAEIDRVASIPNGLSTLSKIFNTCRPLNNSSDLKNYLEYIVTGAAQYNYDAPRYLMSDMCRAIDGAANGTDTLGRIYGGVVAYKQNHSCYDVNEFSAPSETNDGWGWQSCSDMVMPIGHDTNGSMFPPSPFNLTENNDYCKKLYGIEPRPHWVTTYYGGQDIKLILRRFASNIIFANGLKDPYSSGGVVEDISDSLVAVTTAEGSHCLDIIVANSSADPHWLVRQRNKEIKIIKQWIAKYQADLLQLKQRIPV</sequence>
<dbReference type="GO" id="GO:0006508">
    <property type="term" value="P:proteolysis"/>
    <property type="evidence" value="ECO:0007669"/>
    <property type="project" value="UniProtKB-KW"/>
</dbReference>
<reference evidence="7 8" key="1">
    <citation type="submission" date="2019-06" db="EMBL/GenBank/DDBJ databases">
        <title>A chromosomal-level reference genome of Carpinus fangiana (Coryloideae, Betulaceae).</title>
        <authorList>
            <person name="Yang X."/>
            <person name="Wang Z."/>
            <person name="Zhang L."/>
            <person name="Hao G."/>
            <person name="Liu J."/>
            <person name="Yang Y."/>
        </authorList>
    </citation>
    <scope>NUCLEOTIDE SEQUENCE [LARGE SCALE GENOMIC DNA]</scope>
    <source>
        <strain evidence="7">Cfa_2016G</strain>
        <tissue evidence="7">Leaf</tissue>
    </source>
</reference>
<evidence type="ECO:0000256" key="2">
    <source>
        <dbReference type="ARBA" id="ARBA00022670"/>
    </source>
</evidence>
<dbReference type="PANTHER" id="PTHR11010">
    <property type="entry name" value="PROTEASE S28 PRO-X CARBOXYPEPTIDASE-RELATED"/>
    <property type="match status" value="1"/>
</dbReference>
<evidence type="ECO:0000256" key="4">
    <source>
        <dbReference type="ARBA" id="ARBA00022801"/>
    </source>
</evidence>
<keyword evidence="4" id="KW-0378">Hydrolase</keyword>
<protein>
    <recommendedName>
        <fullName evidence="9">Lysosomal Pro-X carboxypeptidase</fullName>
    </recommendedName>
</protein>
<keyword evidence="2" id="KW-0645">Protease</keyword>
<name>A0A660KMA3_9ROSI</name>
<evidence type="ECO:0000313" key="7">
    <source>
        <dbReference type="EMBL" id="KAE8037537.1"/>
    </source>
</evidence>
<proteinExistence type="inferred from homology"/>
<dbReference type="OrthoDB" id="2130629at2759"/>
<dbReference type="InterPro" id="IPR008758">
    <property type="entry name" value="Peptidase_S28"/>
</dbReference>
<evidence type="ECO:0008006" key="9">
    <source>
        <dbReference type="Google" id="ProtNLM"/>
    </source>
</evidence>
<evidence type="ECO:0000313" key="8">
    <source>
        <dbReference type="Proteomes" id="UP000327013"/>
    </source>
</evidence>
<dbReference type="FunFam" id="1.20.120.980:FF:000006">
    <property type="entry name" value="Serine carboxypeptidase S28 family protein"/>
    <property type="match status" value="1"/>
</dbReference>
<evidence type="ECO:0000256" key="3">
    <source>
        <dbReference type="ARBA" id="ARBA00022729"/>
    </source>
</evidence>